<name>A0A8J2L1M4_9HEXA</name>
<evidence type="ECO:0000313" key="1">
    <source>
        <dbReference type="EMBL" id="CAG7824738.1"/>
    </source>
</evidence>
<dbReference type="AlphaFoldDB" id="A0A8J2L1M4"/>
<organism evidence="1 2">
    <name type="scientific">Allacma fusca</name>
    <dbReference type="NCBI Taxonomy" id="39272"/>
    <lineage>
        <taxon>Eukaryota</taxon>
        <taxon>Metazoa</taxon>
        <taxon>Ecdysozoa</taxon>
        <taxon>Arthropoda</taxon>
        <taxon>Hexapoda</taxon>
        <taxon>Collembola</taxon>
        <taxon>Symphypleona</taxon>
        <taxon>Sminthuridae</taxon>
        <taxon>Allacma</taxon>
    </lineage>
</organism>
<dbReference type="EMBL" id="CAJVCH010533804">
    <property type="protein sequence ID" value="CAG7824738.1"/>
    <property type="molecule type" value="Genomic_DNA"/>
</dbReference>
<protein>
    <submittedName>
        <fullName evidence="1">Uncharacterized protein</fullName>
    </submittedName>
</protein>
<sequence>KVHLSPSAAKHTFSRCQFSSKIFGIFFLQKIILQSQDPQLGQAQSTSGLRK</sequence>
<keyword evidence="2" id="KW-1185">Reference proteome</keyword>
<reference evidence="1" key="1">
    <citation type="submission" date="2021-06" db="EMBL/GenBank/DDBJ databases">
        <authorList>
            <person name="Hodson N. C."/>
            <person name="Mongue J. A."/>
            <person name="Jaron S. K."/>
        </authorList>
    </citation>
    <scope>NUCLEOTIDE SEQUENCE</scope>
</reference>
<gene>
    <name evidence="1" type="ORF">AFUS01_LOCUS34882</name>
</gene>
<feature type="non-terminal residue" evidence="1">
    <location>
        <position position="1"/>
    </location>
</feature>
<dbReference type="Proteomes" id="UP000708208">
    <property type="component" value="Unassembled WGS sequence"/>
</dbReference>
<comment type="caution">
    <text evidence="1">The sequence shown here is derived from an EMBL/GenBank/DDBJ whole genome shotgun (WGS) entry which is preliminary data.</text>
</comment>
<proteinExistence type="predicted"/>
<evidence type="ECO:0000313" key="2">
    <source>
        <dbReference type="Proteomes" id="UP000708208"/>
    </source>
</evidence>
<accession>A0A8J2L1M4</accession>